<reference evidence="1" key="2">
    <citation type="submission" date="2018-07" db="EMBL/GenBank/DDBJ databases">
        <authorList>
            <consortium name="NCBI Pathogen Detection Project"/>
        </authorList>
    </citation>
    <scope>NUCLEOTIDE SEQUENCE</scope>
    <source>
        <strain evidence="1">BCW_2640</strain>
    </source>
</reference>
<reference evidence="1" key="1">
    <citation type="journal article" date="2018" name="Genome Biol.">
        <title>SKESA: strategic k-mer extension for scrupulous assemblies.</title>
        <authorList>
            <person name="Souvorov A."/>
            <person name="Agarwala R."/>
            <person name="Lipman D.J."/>
        </authorList>
    </citation>
    <scope>NUCLEOTIDE SEQUENCE</scope>
    <source>
        <strain evidence="1">BCW_2640</strain>
    </source>
</reference>
<keyword evidence="1" id="KW-0378">Hydrolase</keyword>
<accession>A0A726Y9L9</accession>
<dbReference type="EMBL" id="DAARBX010000005">
    <property type="protein sequence ID" value="HAE1792678.1"/>
    <property type="molecule type" value="Genomic_DNA"/>
</dbReference>
<sequence>MSLSPAQQHRLRVQAEQAAREGGSVRHASGYDLMLLQLAEDRRRLKGVQSTVKKAEIKVELLPKYAAWAEGVLAAGGAQQDDVLMYVMLWRIDAGDYAGALEIGRHALRHGWVMPLGNRNVQTVLAEEMADAAQSAMLATTGFDADLLLQTLELTDGLDMPDQSRARLHKAIGAVLSESNPASALNHLNHALQLDPRCGVKKDKQQLERRLRSDSR</sequence>
<dbReference type="AlphaFoldDB" id="A0A726Y9L9"/>
<dbReference type="InterPro" id="IPR010270">
    <property type="entry name" value="Phage_P2_GpM"/>
</dbReference>
<protein>
    <submittedName>
        <fullName evidence="1">Terminase endonuclease subunit</fullName>
    </submittedName>
</protein>
<keyword evidence="1" id="KW-0540">Nuclease</keyword>
<proteinExistence type="predicted"/>
<evidence type="ECO:0000313" key="1">
    <source>
        <dbReference type="EMBL" id="HAE1792678.1"/>
    </source>
</evidence>
<dbReference type="GO" id="GO:0004519">
    <property type="term" value="F:endonuclease activity"/>
    <property type="evidence" value="ECO:0007669"/>
    <property type="project" value="UniProtKB-KW"/>
</dbReference>
<keyword evidence="1" id="KW-0255">Endonuclease</keyword>
<gene>
    <name evidence="1" type="ORF">G3V02_001356</name>
</gene>
<dbReference type="GO" id="GO:0003677">
    <property type="term" value="F:DNA binding"/>
    <property type="evidence" value="ECO:0007669"/>
    <property type="project" value="InterPro"/>
</dbReference>
<organism evidence="1">
    <name type="scientific">Salmonella enterica subsp. enterica serovar Ank</name>
    <dbReference type="NCBI Taxonomy" id="1173578"/>
    <lineage>
        <taxon>Bacteria</taxon>
        <taxon>Pseudomonadati</taxon>
        <taxon>Pseudomonadota</taxon>
        <taxon>Gammaproteobacteria</taxon>
        <taxon>Enterobacterales</taxon>
        <taxon>Enterobacteriaceae</taxon>
        <taxon>Salmonella</taxon>
    </lineage>
</organism>
<name>A0A726Y9L9_SALET</name>
<dbReference type="Pfam" id="PF05944">
    <property type="entry name" value="Phage_term_smal"/>
    <property type="match status" value="1"/>
</dbReference>
<comment type="caution">
    <text evidence="1">The sequence shown here is derived from an EMBL/GenBank/DDBJ whole genome shotgun (WGS) entry which is preliminary data.</text>
</comment>